<dbReference type="PROSITE" id="PS51262">
    <property type="entry name" value="COS"/>
    <property type="match status" value="1"/>
</dbReference>
<accession>A0A6G1Q4G1</accession>
<feature type="compositionally biased region" description="Polar residues" evidence="8">
    <location>
        <begin position="619"/>
        <end position="629"/>
    </location>
</feature>
<feature type="compositionally biased region" description="Basic and acidic residues" evidence="8">
    <location>
        <begin position="630"/>
        <end position="653"/>
    </location>
</feature>
<evidence type="ECO:0000313" key="13">
    <source>
        <dbReference type="Proteomes" id="UP000503349"/>
    </source>
</evidence>
<keyword evidence="2" id="KW-0963">Cytoplasm</keyword>
<evidence type="ECO:0000256" key="8">
    <source>
        <dbReference type="SAM" id="MobiDB-lite"/>
    </source>
</evidence>
<evidence type="ECO:0000256" key="3">
    <source>
        <dbReference type="ARBA" id="ARBA00022723"/>
    </source>
</evidence>
<evidence type="ECO:0000256" key="2">
    <source>
        <dbReference type="ARBA" id="ARBA00022490"/>
    </source>
</evidence>
<feature type="domain" description="RING-type" evidence="9">
    <location>
        <begin position="45"/>
        <end position="98"/>
    </location>
</feature>
<evidence type="ECO:0000259" key="10">
    <source>
        <dbReference type="PROSITE" id="PS50119"/>
    </source>
</evidence>
<dbReference type="Gene3D" id="3.30.160.60">
    <property type="entry name" value="Classic Zinc Finger"/>
    <property type="match status" value="1"/>
</dbReference>
<dbReference type="Proteomes" id="UP000503349">
    <property type="component" value="Chromosome 12"/>
</dbReference>
<dbReference type="InterPro" id="IPR027370">
    <property type="entry name" value="Znf-RING_euk"/>
</dbReference>
<proteinExistence type="predicted"/>
<dbReference type="PROSITE" id="PS00518">
    <property type="entry name" value="ZF_RING_1"/>
    <property type="match status" value="1"/>
</dbReference>
<sequence>MQRKEEQTFGGAAMSLAANLSCLQRDSGGVEREATLAMLEKQLICPICLELFNKPVVILPCEHNLCRKCANELYQPSLFQARTTMLVNSGRFHCPTCRNEVVLDRHGVYGLQRNLLVENIIDIYKQEVSNAPSPVPPPTPSTPSSHLICSDHEGEKVNIFCLTCQVPTCSLCKVFGAHQSCQVAPLTDVYQLQKNSRELITEVILATSSCPTETLKPGHENMSRYRFNFSRQERAVKSIDFIKVGKEVPEKTEMAPEPEELKDRNIQNMQPNHLQENSAQNPKSDEEPVREFIPVQTSPQVEVVQRETPIPAQVSSAPHLLRDSVESAGAVLQPHTDELDLYDRGSVLMKNERCVASDSVKEGDFCEGMSTQQCEGGSAEGDAGDWMTHRKKKGKQHGQDEEEEKFIKDRVDTTFYPGCYKPSSNVSPAVSAPEPDHMMCSTQSAGDYLSETRMEDVVQAMNELQVQPQPPWSQTEIQIKDQDMTYPRQSHPEPASGPHLELQQLPLFTQLHSKPYFPISQPSVHSENHPQHWLPVCEPRSQPHLLHVESQGSAFAAVPHVAQTQQRAGEAGMIEEENEEEEDMQGWVCLPGTVDTGLGLVERRFDFGDGSLARISDGNTVLSMQPEDNSSNKDSFKLSDGKVEDAEENKVPEEDTSGLIGALQSKVSSEAEMREKENIWPDETREWLGKDLCDLENVTVATKADSWGNRDKELESRNTSLQEEREWGFEAVDSGFAEKKDEYGKDGEQPQDKIQGCDAGTKEKITSCVSLQVSAVWFDLPRRNLAPFPHLLMWFHIVFFSFPFSCPCF</sequence>
<feature type="domain" description="COS" evidence="11">
    <location>
        <begin position="184"/>
        <end position="242"/>
    </location>
</feature>
<evidence type="ECO:0000259" key="11">
    <source>
        <dbReference type="PROSITE" id="PS51262"/>
    </source>
</evidence>
<organism evidence="12 13">
    <name type="scientific">Channa argus</name>
    <name type="common">Northern snakehead</name>
    <name type="synonym">Ophicephalus argus</name>
    <dbReference type="NCBI Taxonomy" id="215402"/>
    <lineage>
        <taxon>Eukaryota</taxon>
        <taxon>Metazoa</taxon>
        <taxon>Chordata</taxon>
        <taxon>Craniata</taxon>
        <taxon>Vertebrata</taxon>
        <taxon>Euteleostomi</taxon>
        <taxon>Actinopterygii</taxon>
        <taxon>Neopterygii</taxon>
        <taxon>Teleostei</taxon>
        <taxon>Neoteleostei</taxon>
        <taxon>Acanthomorphata</taxon>
        <taxon>Anabantaria</taxon>
        <taxon>Anabantiformes</taxon>
        <taxon>Channoidei</taxon>
        <taxon>Channidae</taxon>
        <taxon>Channa</taxon>
    </lineage>
</organism>
<reference evidence="13" key="2">
    <citation type="submission" date="2019-02" db="EMBL/GenBank/DDBJ databases">
        <title>Opniocepnalus argus Var Kimnra genome.</title>
        <authorList>
            <person name="Zhou C."/>
            <person name="Xiao S."/>
        </authorList>
    </citation>
    <scope>NUCLEOTIDE SEQUENCE [LARGE SCALE GENOMIC DNA]</scope>
</reference>
<protein>
    <submittedName>
        <fullName evidence="12">Tripartite motif-containing protein 54</fullName>
    </submittedName>
</protein>
<dbReference type="InterPro" id="IPR001841">
    <property type="entry name" value="Znf_RING"/>
</dbReference>
<evidence type="ECO:0000256" key="6">
    <source>
        <dbReference type="ARBA" id="ARBA00023054"/>
    </source>
</evidence>
<dbReference type="InterPro" id="IPR017903">
    <property type="entry name" value="COS_domain"/>
</dbReference>
<evidence type="ECO:0000256" key="4">
    <source>
        <dbReference type="ARBA" id="ARBA00022771"/>
    </source>
</evidence>
<dbReference type="SMART" id="SM00184">
    <property type="entry name" value="RING"/>
    <property type="match status" value="1"/>
</dbReference>
<evidence type="ECO:0000256" key="1">
    <source>
        <dbReference type="ARBA" id="ARBA00004216"/>
    </source>
</evidence>
<dbReference type="InterPro" id="IPR013083">
    <property type="entry name" value="Znf_RING/FYVE/PHD"/>
</dbReference>
<keyword evidence="6" id="KW-0175">Coiled coil</keyword>
<gene>
    <name evidence="12" type="ORF">EXN66_Car013105</name>
</gene>
<evidence type="ECO:0000256" key="5">
    <source>
        <dbReference type="ARBA" id="ARBA00022833"/>
    </source>
</evidence>
<dbReference type="InterPro" id="IPR000315">
    <property type="entry name" value="Znf_B-box"/>
</dbReference>
<dbReference type="InterPro" id="IPR017907">
    <property type="entry name" value="Znf_RING_CS"/>
</dbReference>
<dbReference type="FunFam" id="3.30.40.10:FF:000014">
    <property type="entry name" value="probable E3 ubiquitin-protein ligase MID2"/>
    <property type="match status" value="1"/>
</dbReference>
<dbReference type="PROSITE" id="PS50089">
    <property type="entry name" value="ZF_RING_2"/>
    <property type="match status" value="1"/>
</dbReference>
<dbReference type="Pfam" id="PF00643">
    <property type="entry name" value="zf-B_box"/>
    <property type="match status" value="1"/>
</dbReference>
<evidence type="ECO:0000313" key="12">
    <source>
        <dbReference type="EMBL" id="KAF3697425.1"/>
    </source>
</evidence>
<dbReference type="GO" id="GO:0030018">
    <property type="term" value="C:Z disc"/>
    <property type="evidence" value="ECO:0007669"/>
    <property type="project" value="UniProtKB-SubCell"/>
</dbReference>
<keyword evidence="4 7" id="KW-0863">Zinc-finger</keyword>
<dbReference type="PROSITE" id="PS50119">
    <property type="entry name" value="ZF_BBOX"/>
    <property type="match status" value="1"/>
</dbReference>
<evidence type="ECO:0000256" key="7">
    <source>
        <dbReference type="PROSITE-ProRule" id="PRU00024"/>
    </source>
</evidence>
<feature type="domain" description="B box-type" evidence="10">
    <location>
        <begin position="144"/>
        <end position="186"/>
    </location>
</feature>
<dbReference type="Gene3D" id="3.30.40.10">
    <property type="entry name" value="Zinc/RING finger domain, C3HC4 (zinc finger)"/>
    <property type="match status" value="1"/>
</dbReference>
<evidence type="ECO:0000259" key="9">
    <source>
        <dbReference type="PROSITE" id="PS50089"/>
    </source>
</evidence>
<keyword evidence="13" id="KW-1185">Reference proteome</keyword>
<name>A0A6G1Q4G1_CHAAH</name>
<dbReference type="SMART" id="SM00336">
    <property type="entry name" value="BBOX"/>
    <property type="match status" value="1"/>
</dbReference>
<dbReference type="InterPro" id="IPR050143">
    <property type="entry name" value="TRIM/RBCC"/>
</dbReference>
<comment type="subcellular location">
    <subcellularLocation>
        <location evidence="1">Cytoplasm</location>
        <location evidence="1">Myofibril</location>
        <location evidence="1">Sarcomere</location>
        <location evidence="1">Z line</location>
    </subcellularLocation>
</comment>
<dbReference type="SUPFAM" id="SSF57845">
    <property type="entry name" value="B-box zinc-binding domain"/>
    <property type="match status" value="1"/>
</dbReference>
<keyword evidence="5" id="KW-0862">Zinc</keyword>
<keyword evidence="3" id="KW-0479">Metal-binding</keyword>
<dbReference type="SUPFAM" id="SSF57850">
    <property type="entry name" value="RING/U-box"/>
    <property type="match status" value="1"/>
</dbReference>
<dbReference type="Pfam" id="PF13445">
    <property type="entry name" value="zf-RING_UBOX"/>
    <property type="match status" value="1"/>
</dbReference>
<dbReference type="EMBL" id="CM015723">
    <property type="protein sequence ID" value="KAF3697425.1"/>
    <property type="molecule type" value="Genomic_DNA"/>
</dbReference>
<reference evidence="12 13" key="1">
    <citation type="submission" date="2019-02" db="EMBL/GenBank/DDBJ databases">
        <title>Opniocepnalus argus genome.</title>
        <authorList>
            <person name="Zhou C."/>
            <person name="Xiao S."/>
        </authorList>
    </citation>
    <scope>NUCLEOTIDE SEQUENCE [LARGE SCALE GENOMIC DNA]</scope>
    <source>
        <strain evidence="12">OARG1902GOOAL</strain>
        <tissue evidence="12">Muscle</tissue>
    </source>
</reference>
<dbReference type="AlphaFoldDB" id="A0A6G1Q4G1"/>
<dbReference type="GO" id="GO:0008270">
    <property type="term" value="F:zinc ion binding"/>
    <property type="evidence" value="ECO:0007669"/>
    <property type="project" value="UniProtKB-KW"/>
</dbReference>
<feature type="region of interest" description="Disordered" evidence="8">
    <location>
        <begin position="619"/>
        <end position="657"/>
    </location>
</feature>
<dbReference type="PANTHER" id="PTHR24103">
    <property type="entry name" value="E3 UBIQUITIN-PROTEIN LIGASE TRIM"/>
    <property type="match status" value="1"/>
</dbReference>